<comment type="cofactor">
    <cofactor evidence="9 12">
        <name>Zn(2+)</name>
        <dbReference type="ChEBI" id="CHEBI:29105"/>
    </cofactor>
    <text evidence="9 12">Binds 1 zinc ion.</text>
</comment>
<comment type="pathway">
    <text evidence="2 9">Cofactor biosynthesis; riboflavin biosynthesis; 5-amino-6-(D-ribitylamino)uracil from GTP: step 2/4.</text>
</comment>
<feature type="binding site" evidence="11">
    <location>
        <position position="204"/>
    </location>
    <ligand>
        <name>NADP(+)</name>
        <dbReference type="ChEBI" id="CHEBI:58349"/>
    </ligand>
</feature>
<dbReference type="eggNOG" id="COG0117">
    <property type="taxonomic scope" value="Bacteria"/>
</dbReference>
<dbReference type="NCBIfam" id="TIGR00326">
    <property type="entry name" value="eubact_ribD"/>
    <property type="match status" value="1"/>
</dbReference>
<name>V5WEE7_9SPIO</name>
<reference evidence="14 15" key="1">
    <citation type="journal article" date="2015" name="Stand. Genomic Sci.">
        <title>Complete genome sequence and description of Salinispira pacifica gen. nov., sp. nov., a novel spirochaete isolated form a hypersaline microbial mat.</title>
        <authorList>
            <person name="Ben Hania W."/>
            <person name="Joseph M."/>
            <person name="Schumann P."/>
            <person name="Bunk B."/>
            <person name="Fiebig A."/>
            <person name="Sproer C."/>
            <person name="Klenk H.P."/>
            <person name="Fardeau M.L."/>
            <person name="Spring S."/>
        </authorList>
    </citation>
    <scope>NUCLEOTIDE SEQUENCE [LARGE SCALE GENOMIC DNA]</scope>
    <source>
        <strain evidence="14 15">L21-RPul-D2</strain>
    </source>
</reference>
<evidence type="ECO:0000256" key="5">
    <source>
        <dbReference type="ARBA" id="ARBA00007417"/>
    </source>
</evidence>
<dbReference type="EC" id="1.1.1.193" evidence="9"/>
<gene>
    <name evidence="14" type="ORF">L21SP2_0507</name>
</gene>
<feature type="binding site" evidence="11">
    <location>
        <position position="176"/>
    </location>
    <ligand>
        <name>substrate</name>
    </ligand>
</feature>
<evidence type="ECO:0000256" key="6">
    <source>
        <dbReference type="ARBA" id="ARBA00022857"/>
    </source>
</evidence>
<evidence type="ECO:0000256" key="9">
    <source>
        <dbReference type="PIRNR" id="PIRNR006769"/>
    </source>
</evidence>
<dbReference type="InterPro" id="IPR024072">
    <property type="entry name" value="DHFR-like_dom_sf"/>
</dbReference>
<feature type="binding site" evidence="12">
    <location>
        <position position="80"/>
    </location>
    <ligand>
        <name>Zn(2+)</name>
        <dbReference type="ChEBI" id="CHEBI:29105"/>
        <note>catalytic</note>
    </ligand>
</feature>
<feature type="binding site" evidence="12">
    <location>
        <position position="92"/>
    </location>
    <ligand>
        <name>Zn(2+)</name>
        <dbReference type="ChEBI" id="CHEBI:29105"/>
        <note>catalytic</note>
    </ligand>
</feature>
<keyword evidence="8" id="KW-0511">Multifunctional enzyme</keyword>
<evidence type="ECO:0000259" key="13">
    <source>
        <dbReference type="PROSITE" id="PS51747"/>
    </source>
</evidence>
<accession>V5WEE7</accession>
<keyword evidence="7 9" id="KW-0560">Oxidoreductase</keyword>
<dbReference type="PATRIC" id="fig|1307761.3.peg.508"/>
<dbReference type="PIRSF" id="PIRSF006769">
    <property type="entry name" value="RibD"/>
    <property type="match status" value="1"/>
</dbReference>
<dbReference type="STRING" id="1307761.L21SP2_0507"/>
<feature type="binding site" evidence="11">
    <location>
        <position position="208"/>
    </location>
    <ligand>
        <name>NADP(+)</name>
        <dbReference type="ChEBI" id="CHEBI:58349"/>
    </ligand>
</feature>
<dbReference type="SUPFAM" id="SSF53597">
    <property type="entry name" value="Dihydrofolate reductase-like"/>
    <property type="match status" value="1"/>
</dbReference>
<feature type="binding site" evidence="11">
    <location>
        <position position="192"/>
    </location>
    <ligand>
        <name>substrate</name>
    </ligand>
</feature>
<comment type="pathway">
    <text evidence="3 9">Cofactor biosynthesis; riboflavin biosynthesis; 5-amino-6-(D-ribitylamino)uracil from GTP: step 3/4.</text>
</comment>
<evidence type="ECO:0000313" key="15">
    <source>
        <dbReference type="Proteomes" id="UP000018680"/>
    </source>
</evidence>
<feature type="binding site" evidence="11">
    <location>
        <position position="162"/>
    </location>
    <ligand>
        <name>NADP(+)</name>
        <dbReference type="ChEBI" id="CHEBI:58349"/>
    </ligand>
</feature>
<comment type="catalytic activity">
    <reaction evidence="9">
        <text>2,5-diamino-6-hydroxy-4-(5-phosphoribosylamino)-pyrimidine + H2O + H(+) = 5-amino-6-(5-phospho-D-ribosylamino)uracil + NH4(+)</text>
        <dbReference type="Rhea" id="RHEA:21868"/>
        <dbReference type="ChEBI" id="CHEBI:15377"/>
        <dbReference type="ChEBI" id="CHEBI:15378"/>
        <dbReference type="ChEBI" id="CHEBI:28938"/>
        <dbReference type="ChEBI" id="CHEBI:58453"/>
        <dbReference type="ChEBI" id="CHEBI:58614"/>
        <dbReference type="EC" id="3.5.4.26"/>
    </reaction>
</comment>
<feature type="binding site" evidence="11">
    <location>
        <position position="178"/>
    </location>
    <ligand>
        <name>NADP(+)</name>
        <dbReference type="ChEBI" id="CHEBI:58349"/>
    </ligand>
</feature>
<dbReference type="InterPro" id="IPR016193">
    <property type="entry name" value="Cytidine_deaminase-like"/>
</dbReference>
<dbReference type="GO" id="GO:0050661">
    <property type="term" value="F:NADP binding"/>
    <property type="evidence" value="ECO:0007669"/>
    <property type="project" value="InterPro"/>
</dbReference>
<evidence type="ECO:0000256" key="7">
    <source>
        <dbReference type="ARBA" id="ARBA00023002"/>
    </source>
</evidence>
<organism evidence="14 15">
    <name type="scientific">Salinispira pacifica</name>
    <dbReference type="NCBI Taxonomy" id="1307761"/>
    <lineage>
        <taxon>Bacteria</taxon>
        <taxon>Pseudomonadati</taxon>
        <taxon>Spirochaetota</taxon>
        <taxon>Spirochaetia</taxon>
        <taxon>Spirochaetales</taxon>
        <taxon>Spirochaetaceae</taxon>
        <taxon>Salinispira</taxon>
    </lineage>
</organism>
<feature type="binding site" evidence="11">
    <location>
        <position position="296"/>
    </location>
    <ligand>
        <name>substrate</name>
    </ligand>
</feature>
<dbReference type="NCBIfam" id="TIGR00227">
    <property type="entry name" value="ribD_Cterm"/>
    <property type="match status" value="1"/>
</dbReference>
<dbReference type="KEGG" id="slr:L21SP2_0507"/>
<dbReference type="EC" id="3.5.4.26" evidence="9"/>
<dbReference type="InterPro" id="IPR002734">
    <property type="entry name" value="RibDG_C"/>
</dbReference>
<evidence type="ECO:0000256" key="12">
    <source>
        <dbReference type="PIRSR" id="PIRSR006769-3"/>
    </source>
</evidence>
<dbReference type="HOGENOM" id="CLU_036590_1_2_12"/>
<evidence type="ECO:0000256" key="10">
    <source>
        <dbReference type="PIRSR" id="PIRSR006769-1"/>
    </source>
</evidence>
<keyword evidence="15" id="KW-1185">Reference proteome</keyword>
<dbReference type="UniPathway" id="UPA00275">
    <property type="reaction ID" value="UER00401"/>
</dbReference>
<dbReference type="InterPro" id="IPR004794">
    <property type="entry name" value="Eubact_RibD"/>
</dbReference>
<dbReference type="Pfam" id="PF00383">
    <property type="entry name" value="dCMP_cyt_deam_1"/>
    <property type="match status" value="1"/>
</dbReference>
<dbReference type="InterPro" id="IPR011549">
    <property type="entry name" value="RibD_C"/>
</dbReference>
<feature type="binding site" evidence="12">
    <location>
        <position position="50"/>
    </location>
    <ligand>
        <name>Zn(2+)</name>
        <dbReference type="ChEBI" id="CHEBI:29105"/>
        <note>catalytic</note>
    </ligand>
</feature>
<dbReference type="Pfam" id="PF01872">
    <property type="entry name" value="RibD_C"/>
    <property type="match status" value="1"/>
</dbReference>
<dbReference type="CDD" id="cd01284">
    <property type="entry name" value="Riboflavin_deaminase-reductase"/>
    <property type="match status" value="1"/>
</dbReference>
<dbReference type="GO" id="GO:0009231">
    <property type="term" value="P:riboflavin biosynthetic process"/>
    <property type="evidence" value="ECO:0007669"/>
    <property type="project" value="UniProtKB-UniPathway"/>
</dbReference>
<proteinExistence type="inferred from homology"/>
<sequence length="371" mass="40167">MRDETWMSKAIELAERGGRNVSPNPRVGAVIVENGTVIGEGYHARYGGPHAERAAIDDARKRTGRHTFPQATMYCTLEPCCHSGRGKHQPPCTGAILEAEIARVVIGHRDPNPKVNGRGVSVLESAGCRVDQNVMKPRAAALNPGFIRRMKTGRPHVTVKIAQSLDGRIAAASGDSKWITGSQARAEVHRMRADHDAILVGSGTVLQDNPRLTVRHSSGPDPLRIVLDGRLRTPADYRVAGAGTVFFCGIHADPSRIREMEAAGAQVRIHSVHDRYPLEEVLDELGSMGINSLLVEGGSGIFTDFLRYGLYQRLEVFTAPVILGSGVNALNDLGQATMADARHFVHASWQDAGDGNIRLTAYPEEEACLPD</sequence>
<dbReference type="eggNOG" id="COG1985">
    <property type="taxonomic scope" value="Bacteria"/>
</dbReference>
<keyword evidence="9 14" id="KW-0378">Hydrolase</keyword>
<dbReference type="EMBL" id="CP006939">
    <property type="protein sequence ID" value="AHC13939.1"/>
    <property type="molecule type" value="Genomic_DNA"/>
</dbReference>
<dbReference type="PROSITE" id="PS51747">
    <property type="entry name" value="CYT_DCMP_DEAMINASES_2"/>
    <property type="match status" value="1"/>
</dbReference>
<dbReference type="GO" id="GO:0046872">
    <property type="term" value="F:metal ion binding"/>
    <property type="evidence" value="ECO:0007669"/>
    <property type="project" value="UniProtKB-KW"/>
</dbReference>
<feature type="active site" description="Proton donor" evidence="10">
    <location>
        <position position="52"/>
    </location>
</feature>
<dbReference type="PANTHER" id="PTHR38011">
    <property type="entry name" value="DIHYDROFOLATE REDUCTASE FAMILY PROTEIN (AFU_ORTHOLOGUE AFUA_8G06820)"/>
    <property type="match status" value="1"/>
</dbReference>
<dbReference type="RefSeq" id="WP_024266871.1">
    <property type="nucleotide sequence ID" value="NC_023035.1"/>
</dbReference>
<evidence type="ECO:0000256" key="4">
    <source>
        <dbReference type="ARBA" id="ARBA00005259"/>
    </source>
</evidence>
<dbReference type="Gene3D" id="3.40.140.10">
    <property type="entry name" value="Cytidine Deaminase, domain 2"/>
    <property type="match status" value="1"/>
</dbReference>
<keyword evidence="9" id="KW-0686">Riboflavin biosynthesis</keyword>
<evidence type="ECO:0000256" key="1">
    <source>
        <dbReference type="ARBA" id="ARBA00002151"/>
    </source>
</evidence>
<comment type="function">
    <text evidence="1 9">Converts 2,5-diamino-6-(ribosylamino)-4(3h)-pyrimidinone 5'-phosphate into 5-amino-6-(ribosylamino)-2,4(1h,3h)-pyrimidinedione 5'-phosphate.</text>
</comment>
<comment type="catalytic activity">
    <reaction evidence="9">
        <text>5-amino-6-(5-phospho-D-ribitylamino)uracil + NADP(+) = 5-amino-6-(5-phospho-D-ribosylamino)uracil + NADPH + H(+)</text>
        <dbReference type="Rhea" id="RHEA:17845"/>
        <dbReference type="ChEBI" id="CHEBI:15378"/>
        <dbReference type="ChEBI" id="CHEBI:57783"/>
        <dbReference type="ChEBI" id="CHEBI:58349"/>
        <dbReference type="ChEBI" id="CHEBI:58421"/>
        <dbReference type="ChEBI" id="CHEBI:58453"/>
        <dbReference type="EC" id="1.1.1.193"/>
    </reaction>
</comment>
<feature type="binding site" evidence="11">
    <location>
        <position position="212"/>
    </location>
    <ligand>
        <name>substrate</name>
    </ligand>
</feature>
<evidence type="ECO:0000256" key="8">
    <source>
        <dbReference type="ARBA" id="ARBA00023268"/>
    </source>
</evidence>
<feature type="binding site" evidence="11">
    <location>
        <position position="215"/>
    </location>
    <ligand>
        <name>substrate</name>
    </ligand>
</feature>
<comment type="similarity">
    <text evidence="4 9">In the N-terminal section; belongs to the cytidine and deoxycytidylate deaminase family.</text>
</comment>
<dbReference type="Proteomes" id="UP000018680">
    <property type="component" value="Chromosome"/>
</dbReference>
<evidence type="ECO:0000256" key="11">
    <source>
        <dbReference type="PIRSR" id="PIRSR006769-2"/>
    </source>
</evidence>
<dbReference type="InterPro" id="IPR050765">
    <property type="entry name" value="Riboflavin_Biosynth_HTPR"/>
</dbReference>
<protein>
    <recommendedName>
        <fullName evidence="9">Riboflavin biosynthesis protein RibD</fullName>
    </recommendedName>
    <domain>
        <recommendedName>
            <fullName evidence="9">Diaminohydroxyphosphoribosylaminopyrimidine deaminase</fullName>
            <shortName evidence="9">DRAP deaminase</shortName>
            <ecNumber evidence="9">3.5.4.26</ecNumber>
        </recommendedName>
        <alternativeName>
            <fullName evidence="9">Riboflavin-specific deaminase</fullName>
        </alternativeName>
    </domain>
    <domain>
        <recommendedName>
            <fullName evidence="9">5-amino-6-(5-phosphoribosylamino)uracil reductase</fullName>
            <ecNumber evidence="9">1.1.1.193</ecNumber>
        </recommendedName>
        <alternativeName>
            <fullName evidence="9">HTP reductase</fullName>
        </alternativeName>
    </domain>
</protein>
<evidence type="ECO:0000256" key="3">
    <source>
        <dbReference type="ARBA" id="ARBA00004910"/>
    </source>
</evidence>
<dbReference type="InterPro" id="IPR002125">
    <property type="entry name" value="CMP_dCMP_dom"/>
</dbReference>
<feature type="domain" description="CMP/dCMP-type deaminase" evidence="13">
    <location>
        <begin position="1"/>
        <end position="131"/>
    </location>
</feature>
<evidence type="ECO:0000313" key="14">
    <source>
        <dbReference type="EMBL" id="AHC13939.1"/>
    </source>
</evidence>
<dbReference type="GO" id="GO:0008835">
    <property type="term" value="F:diaminohydroxyphosphoribosylaminopyrimidine deaminase activity"/>
    <property type="evidence" value="ECO:0007669"/>
    <property type="project" value="UniProtKB-EC"/>
</dbReference>
<keyword evidence="6 9" id="KW-0521">NADP</keyword>
<dbReference type="GO" id="GO:0008703">
    <property type="term" value="F:5-amino-6-(5-phosphoribosylamino)uracil reductase activity"/>
    <property type="evidence" value="ECO:0007669"/>
    <property type="project" value="UniProtKB-EC"/>
</dbReference>
<dbReference type="SUPFAM" id="SSF53927">
    <property type="entry name" value="Cytidine deaminase-like"/>
    <property type="match status" value="1"/>
</dbReference>
<evidence type="ECO:0000256" key="2">
    <source>
        <dbReference type="ARBA" id="ARBA00004882"/>
    </source>
</evidence>
<dbReference type="AlphaFoldDB" id="V5WEE7"/>
<dbReference type="PANTHER" id="PTHR38011:SF7">
    <property type="entry name" value="2,5-DIAMINO-6-RIBOSYLAMINO-4(3H)-PYRIMIDINONE 5'-PHOSPHATE REDUCTASE"/>
    <property type="match status" value="1"/>
</dbReference>
<keyword evidence="9 12" id="KW-0862">Zinc</keyword>
<comment type="similarity">
    <text evidence="5 9">In the C-terminal section; belongs to the HTP reductase family.</text>
</comment>
<dbReference type="Gene3D" id="3.40.430.10">
    <property type="entry name" value="Dihydrofolate Reductase, subunit A"/>
    <property type="match status" value="1"/>
</dbReference>
<keyword evidence="9 12" id="KW-0479">Metal-binding</keyword>